<reference evidence="11" key="1">
    <citation type="submission" date="2023-06" db="EMBL/GenBank/DDBJ databases">
        <title>Survivors Of The Sea: Transcriptome response of Skeletonema marinoi to long-term dormancy.</title>
        <authorList>
            <person name="Pinder M.I.M."/>
            <person name="Kourtchenko O."/>
            <person name="Robertson E.K."/>
            <person name="Larsson T."/>
            <person name="Maumus F."/>
            <person name="Osuna-Cruz C.M."/>
            <person name="Vancaester E."/>
            <person name="Stenow R."/>
            <person name="Vandepoele K."/>
            <person name="Ploug H."/>
            <person name="Bruchert V."/>
            <person name="Godhe A."/>
            <person name="Topel M."/>
        </authorList>
    </citation>
    <scope>NUCLEOTIDE SEQUENCE</scope>
    <source>
        <strain evidence="11">R05AC</strain>
    </source>
</reference>
<sequence length="648" mass="72034">MMEPSQESNGLARRRRSTKTTDTNSYSLTSSASDFSVISVPTKFEPTVVEEEPSTNNDDEHNDGGAMNGESAATLERSSSGNCLDMLLQTASTAMGLRPVHSNNSNGSSSNGSSNNSNSIYAPLTNKKSPQRKLGCRRGSIPSYYTNALHDPTTPNRDSFELKQNAIHSLQSDGTLEQISALENFQSEEQYTSNQNLWRRLAIRSSHPDVTQQELIQRSTFLVISSLTVGAGTLWGGMYVVLGEWTAALMPFIYSTCMSLVLVTFICRSDSMDEVLRKFGIGDKENSRMGMVCIDTYDIYVECQLGLIMACPFAVHVALGGVENSGGVMLWSFLCPMGAAFFRSARESLIWFWIYLSVCAMLLSWEIWNATEASEVITQVYFLMNIMGCMGVVYSAVFLFARELEREYTKSEEVLLNILPSKIVKRIKRGEFPIVDHVSSVTILFADLVGFTKASAELHPNFLVGLFLRDIFHAFDELVGKHGLEKIKTIGDAYMVVGGLDHSDGEKTNQRRRSSMSMDHATELPTYGDLGDHHHPTSIMLFASDMFHELTRINKKYNLNFSLRIGIHKGPVVAGVLGLKRFTYDVWGDSVNTASRMESNGLPNLIHLSSDMYQAVYALTNDFEFTCCGKIQVKGKGEMTTYLARPLR</sequence>
<dbReference type="PROSITE" id="PS00452">
    <property type="entry name" value="GUANYLATE_CYCLASE_1"/>
    <property type="match status" value="1"/>
</dbReference>
<feature type="transmembrane region" description="Helical" evidence="9">
    <location>
        <begin position="299"/>
        <end position="319"/>
    </location>
</feature>
<evidence type="ECO:0000256" key="5">
    <source>
        <dbReference type="ARBA" id="ARBA00023136"/>
    </source>
</evidence>
<dbReference type="PROSITE" id="PS50125">
    <property type="entry name" value="GUANYLATE_CYCLASE_2"/>
    <property type="match status" value="1"/>
</dbReference>
<dbReference type="InterPro" id="IPR029787">
    <property type="entry name" value="Nucleotide_cyclase"/>
</dbReference>
<name>A0AAD9DA21_9STRA</name>
<dbReference type="EC" id="4.6.1.-" evidence="11"/>
<feature type="transmembrane region" description="Helical" evidence="9">
    <location>
        <begin position="349"/>
        <end position="368"/>
    </location>
</feature>
<dbReference type="GO" id="GO:0016020">
    <property type="term" value="C:membrane"/>
    <property type="evidence" value="ECO:0007669"/>
    <property type="project" value="UniProtKB-SubCell"/>
</dbReference>
<feature type="compositionally biased region" description="Polar residues" evidence="8">
    <location>
        <begin position="20"/>
        <end position="36"/>
    </location>
</feature>
<keyword evidence="6 7" id="KW-0456">Lyase</keyword>
<comment type="similarity">
    <text evidence="7">Belongs to the adenylyl cyclase class-4/guanylyl cyclase family.</text>
</comment>
<dbReference type="GO" id="GO:0016849">
    <property type="term" value="F:phosphorus-oxygen lyase activity"/>
    <property type="evidence" value="ECO:0007669"/>
    <property type="project" value="InterPro"/>
</dbReference>
<feature type="transmembrane region" description="Helical" evidence="9">
    <location>
        <begin position="325"/>
        <end position="342"/>
    </location>
</feature>
<dbReference type="Pfam" id="PF00211">
    <property type="entry name" value="Guanylate_cyc"/>
    <property type="match status" value="1"/>
</dbReference>
<evidence type="ECO:0000259" key="10">
    <source>
        <dbReference type="PROSITE" id="PS50125"/>
    </source>
</evidence>
<dbReference type="InterPro" id="IPR018297">
    <property type="entry name" value="A/G_cyclase_CS"/>
</dbReference>
<keyword evidence="5 9" id="KW-0472">Membrane</keyword>
<dbReference type="GO" id="GO:0035556">
    <property type="term" value="P:intracellular signal transduction"/>
    <property type="evidence" value="ECO:0007669"/>
    <property type="project" value="InterPro"/>
</dbReference>
<dbReference type="Proteomes" id="UP001224775">
    <property type="component" value="Unassembled WGS sequence"/>
</dbReference>
<evidence type="ECO:0000313" key="12">
    <source>
        <dbReference type="Proteomes" id="UP001224775"/>
    </source>
</evidence>
<evidence type="ECO:0000256" key="1">
    <source>
        <dbReference type="ARBA" id="ARBA00004370"/>
    </source>
</evidence>
<dbReference type="InterPro" id="IPR050401">
    <property type="entry name" value="Cyclic_nucleotide_synthase"/>
</dbReference>
<protein>
    <submittedName>
        <fullName evidence="11">Adenylate/guanylate cyclase domain-containing protein</fullName>
        <ecNumber evidence="11">4.6.1.-</ecNumber>
    </submittedName>
</protein>
<dbReference type="EMBL" id="JATAAI010000021">
    <property type="protein sequence ID" value="KAK1738195.1"/>
    <property type="molecule type" value="Genomic_DNA"/>
</dbReference>
<feature type="region of interest" description="Disordered" evidence="8">
    <location>
        <begin position="1"/>
        <end position="78"/>
    </location>
</feature>
<feature type="domain" description="Guanylate cyclase" evidence="10">
    <location>
        <begin position="442"/>
        <end position="598"/>
    </location>
</feature>
<keyword evidence="3" id="KW-0547">Nucleotide-binding</keyword>
<dbReference type="PANTHER" id="PTHR11920:SF335">
    <property type="entry name" value="GUANYLATE CYCLASE"/>
    <property type="match status" value="1"/>
</dbReference>
<dbReference type="PANTHER" id="PTHR11920">
    <property type="entry name" value="GUANYLYL CYCLASE"/>
    <property type="match status" value="1"/>
</dbReference>
<keyword evidence="4 9" id="KW-1133">Transmembrane helix</keyword>
<comment type="caution">
    <text evidence="11">The sequence shown here is derived from an EMBL/GenBank/DDBJ whole genome shotgun (WGS) entry which is preliminary data.</text>
</comment>
<organism evidence="11 12">
    <name type="scientific">Skeletonema marinoi</name>
    <dbReference type="NCBI Taxonomy" id="267567"/>
    <lineage>
        <taxon>Eukaryota</taxon>
        <taxon>Sar</taxon>
        <taxon>Stramenopiles</taxon>
        <taxon>Ochrophyta</taxon>
        <taxon>Bacillariophyta</taxon>
        <taxon>Coscinodiscophyceae</taxon>
        <taxon>Thalassiosirophycidae</taxon>
        <taxon>Thalassiosirales</taxon>
        <taxon>Skeletonemataceae</taxon>
        <taxon>Skeletonema</taxon>
        <taxon>Skeletonema marinoi-dohrnii complex</taxon>
    </lineage>
</organism>
<feature type="transmembrane region" description="Helical" evidence="9">
    <location>
        <begin position="380"/>
        <end position="401"/>
    </location>
</feature>
<dbReference type="GO" id="GO:0000166">
    <property type="term" value="F:nucleotide binding"/>
    <property type="evidence" value="ECO:0007669"/>
    <property type="project" value="UniProtKB-KW"/>
</dbReference>
<evidence type="ECO:0000256" key="7">
    <source>
        <dbReference type="RuleBase" id="RU000405"/>
    </source>
</evidence>
<evidence type="ECO:0000256" key="4">
    <source>
        <dbReference type="ARBA" id="ARBA00022989"/>
    </source>
</evidence>
<dbReference type="Gene3D" id="3.30.70.1230">
    <property type="entry name" value="Nucleotide cyclase"/>
    <property type="match status" value="1"/>
</dbReference>
<evidence type="ECO:0000256" key="6">
    <source>
        <dbReference type="ARBA" id="ARBA00023239"/>
    </source>
</evidence>
<evidence type="ECO:0000256" key="9">
    <source>
        <dbReference type="SAM" id="Phobius"/>
    </source>
</evidence>
<dbReference type="SMART" id="SM00044">
    <property type="entry name" value="CYCc"/>
    <property type="match status" value="1"/>
</dbReference>
<feature type="transmembrane region" description="Helical" evidence="9">
    <location>
        <begin position="221"/>
        <end position="242"/>
    </location>
</feature>
<dbReference type="AlphaFoldDB" id="A0AAD9DA21"/>
<comment type="subcellular location">
    <subcellularLocation>
        <location evidence="1">Membrane</location>
    </subcellularLocation>
</comment>
<dbReference type="InterPro" id="IPR001054">
    <property type="entry name" value="A/G_cyclase"/>
</dbReference>
<feature type="transmembrane region" description="Helical" evidence="9">
    <location>
        <begin position="248"/>
        <end position="267"/>
    </location>
</feature>
<evidence type="ECO:0000256" key="8">
    <source>
        <dbReference type="SAM" id="MobiDB-lite"/>
    </source>
</evidence>
<dbReference type="GO" id="GO:0009190">
    <property type="term" value="P:cyclic nucleotide biosynthetic process"/>
    <property type="evidence" value="ECO:0007669"/>
    <property type="project" value="InterPro"/>
</dbReference>
<keyword evidence="12" id="KW-1185">Reference proteome</keyword>
<evidence type="ECO:0000256" key="3">
    <source>
        <dbReference type="ARBA" id="ARBA00022741"/>
    </source>
</evidence>
<dbReference type="CDD" id="cd07302">
    <property type="entry name" value="CHD"/>
    <property type="match status" value="1"/>
</dbReference>
<gene>
    <name evidence="11" type="ORF">QTG54_010864</name>
</gene>
<accession>A0AAD9DA21</accession>
<evidence type="ECO:0000313" key="11">
    <source>
        <dbReference type="EMBL" id="KAK1738195.1"/>
    </source>
</evidence>
<feature type="region of interest" description="Disordered" evidence="8">
    <location>
        <begin position="97"/>
        <end position="137"/>
    </location>
</feature>
<evidence type="ECO:0000256" key="2">
    <source>
        <dbReference type="ARBA" id="ARBA00022692"/>
    </source>
</evidence>
<dbReference type="SUPFAM" id="SSF55073">
    <property type="entry name" value="Nucleotide cyclase"/>
    <property type="match status" value="1"/>
</dbReference>
<keyword evidence="2 9" id="KW-0812">Transmembrane</keyword>
<proteinExistence type="inferred from homology"/>
<feature type="compositionally biased region" description="Low complexity" evidence="8">
    <location>
        <begin position="102"/>
        <end position="119"/>
    </location>
</feature>